<organism evidence="11">
    <name type="scientific">Rhizophora mucronata</name>
    <name type="common">Asiatic mangrove</name>
    <dbReference type="NCBI Taxonomy" id="61149"/>
    <lineage>
        <taxon>Eukaryota</taxon>
        <taxon>Viridiplantae</taxon>
        <taxon>Streptophyta</taxon>
        <taxon>Embryophyta</taxon>
        <taxon>Tracheophyta</taxon>
        <taxon>Spermatophyta</taxon>
        <taxon>Magnoliopsida</taxon>
        <taxon>eudicotyledons</taxon>
        <taxon>Gunneridae</taxon>
        <taxon>Pentapetalae</taxon>
        <taxon>rosids</taxon>
        <taxon>fabids</taxon>
        <taxon>Malpighiales</taxon>
        <taxon>Rhizophoraceae</taxon>
        <taxon>Rhizophora</taxon>
    </lineage>
</organism>
<feature type="domain" description="OST48 middle" evidence="10">
    <location>
        <begin position="298"/>
        <end position="436"/>
    </location>
</feature>
<evidence type="ECO:0000259" key="10">
    <source>
        <dbReference type="Pfam" id="PF23358"/>
    </source>
</evidence>
<comment type="pathway">
    <text evidence="2 8">Protein modification; protein glycosylation.</text>
</comment>
<comment type="subcellular location">
    <subcellularLocation>
        <location evidence="8">Endoplasmic reticulum membrane</location>
        <topology evidence="8">Single-pass type I membrane protein</topology>
    </subcellularLocation>
    <subcellularLocation>
        <location evidence="1">Membrane</location>
        <topology evidence="1">Single-pass type I membrane protein</topology>
    </subcellularLocation>
</comment>
<evidence type="ECO:0000256" key="8">
    <source>
        <dbReference type="RuleBase" id="RU361142"/>
    </source>
</evidence>
<dbReference type="Pfam" id="PF23358">
    <property type="entry name" value="OST48_MD"/>
    <property type="match status" value="1"/>
</dbReference>
<dbReference type="PANTHER" id="PTHR10830:SF5">
    <property type="entry name" value="DOLICHYL-DIPHOSPHOOLIGOSACCHARIDE--PROTEIN GLYCOSYLTRANSFERASE 48 KDA SUBUNIT"/>
    <property type="match status" value="1"/>
</dbReference>
<dbReference type="Pfam" id="PF03345">
    <property type="entry name" value="OST48_N"/>
    <property type="match status" value="1"/>
</dbReference>
<comment type="subunit">
    <text evidence="8">Component of the oligosaccharyltransferase (OST) complex.</text>
</comment>
<accession>A0A2P2M4V6</accession>
<dbReference type="GO" id="GO:0008250">
    <property type="term" value="C:oligosaccharyltransferase complex"/>
    <property type="evidence" value="ECO:0007669"/>
    <property type="project" value="TreeGrafter"/>
</dbReference>
<dbReference type="InterPro" id="IPR055457">
    <property type="entry name" value="OST48_N"/>
</dbReference>
<evidence type="ECO:0000256" key="3">
    <source>
        <dbReference type="ARBA" id="ARBA00008743"/>
    </source>
</evidence>
<evidence type="ECO:0000256" key="5">
    <source>
        <dbReference type="ARBA" id="ARBA00022824"/>
    </source>
</evidence>
<protein>
    <recommendedName>
        <fullName evidence="8">Dolichyl-diphosphooligosaccharide--protein glycosyltransferase 48 kDa subunit</fullName>
        <shortName evidence="8">Oligosaccharyl transferase 48 kDa subunit</shortName>
    </recommendedName>
</protein>
<dbReference type="InterPro" id="IPR005013">
    <property type="entry name" value="DDOST_48_kDa_subunit"/>
</dbReference>
<evidence type="ECO:0000256" key="4">
    <source>
        <dbReference type="ARBA" id="ARBA00022692"/>
    </source>
</evidence>
<comment type="similarity">
    <text evidence="3 8">Belongs to the DDOST 48 kDa subunit family.</text>
</comment>
<dbReference type="UniPathway" id="UPA00378"/>
<evidence type="ECO:0000256" key="7">
    <source>
        <dbReference type="ARBA" id="ARBA00023136"/>
    </source>
</evidence>
<dbReference type="PANTHER" id="PTHR10830">
    <property type="entry name" value="DOLICHYL-DIPHOSPHOOLIGOSACCHARIDE--PROTEIN GLYCOSYLTRANSFERASE 48 KDA SUBUNIT"/>
    <property type="match status" value="1"/>
</dbReference>
<proteinExistence type="inferred from homology"/>
<feature type="chain" id="PRO_5015020384" description="Dolichyl-diphosphooligosaccharide--protein glycosyltransferase 48 kDa subunit" evidence="8">
    <location>
        <begin position="24"/>
        <end position="436"/>
    </location>
</feature>
<dbReference type="AlphaFoldDB" id="A0A2P2M4V6"/>
<feature type="transmembrane region" description="Helical" evidence="8">
    <location>
        <begin position="412"/>
        <end position="434"/>
    </location>
</feature>
<evidence type="ECO:0000259" key="9">
    <source>
        <dbReference type="Pfam" id="PF03345"/>
    </source>
</evidence>
<evidence type="ECO:0000256" key="6">
    <source>
        <dbReference type="ARBA" id="ARBA00022989"/>
    </source>
</evidence>
<evidence type="ECO:0000313" key="11">
    <source>
        <dbReference type="EMBL" id="MBX25241.1"/>
    </source>
</evidence>
<dbReference type="InterPro" id="IPR055459">
    <property type="entry name" value="OST48_MD"/>
</dbReference>
<feature type="domain" description="OST48 N-terminal" evidence="9">
    <location>
        <begin position="31"/>
        <end position="284"/>
    </location>
</feature>
<feature type="signal peptide" evidence="8">
    <location>
        <begin position="1"/>
        <end position="23"/>
    </location>
</feature>
<sequence length="436" mass="48543">MAKLAIAIFLAISLVLFSRLSFSRESLTGRRILVLLDDLSIKSSHSIFFNSLRSRGFDLDFKLAEDKSLSLQRYSQYLYDGLVLFSPSVERFGGALDLGAVLDFVDSGHNLIIAADSSASDLIKSVATECGVDFDEDPSAMVIDHNSYAVSETEGDHTLIAADDFIESDAILGKNKIEAPILFEGIGHSLNAGSSLVVKVLSASPSAYSANPSSKLSNPPSLTGPALSLVSVVQARNNARIMISGSLSMFSNRFFRSGVQKAGTSAKYKKSGNEQFVTELSKWVFHERGHLKAVNVRHQKVGETDEPAVYRIKDDLDFSVEIYEWSGKSWEPYVADDVQVQFYMMSPYVLNTLSTDQKGLYHTSFKVPDVYGVFQFKIEYHKLGYTSLSLSKQIPVRPFRHNEYERFITTAFPYYGASFTTMAGFFIFSFIFLYHK</sequence>
<comment type="function">
    <text evidence="8">Subunit of the oligosaccharyl transferase (OST) complex that catalyzes the initial transfer of a defined glycan (Glc(3)Man(9)GlcNAc(2) in eukaryotes) from the lipid carrier dolichol-pyrophosphate to an asparagine residue within an Asn-X-Ser/Thr consensus motif in nascent polypeptide chains, the first step in protein N-glycosylation. N-glycosylation occurs cotranslationally and the complex associates with the Sec61 complex at the channel-forming translocon complex that mediates protein translocation across the endoplasmic reticulum (ER).</text>
</comment>
<evidence type="ECO:0000256" key="1">
    <source>
        <dbReference type="ARBA" id="ARBA00004479"/>
    </source>
</evidence>
<keyword evidence="4 8" id="KW-0812">Transmembrane</keyword>
<dbReference type="EMBL" id="GGEC01044757">
    <property type="protein sequence ID" value="MBX25241.1"/>
    <property type="molecule type" value="Transcribed_RNA"/>
</dbReference>
<keyword evidence="11" id="KW-0808">Transferase</keyword>
<evidence type="ECO:0000256" key="2">
    <source>
        <dbReference type="ARBA" id="ARBA00004922"/>
    </source>
</evidence>
<dbReference type="GO" id="GO:0016740">
    <property type="term" value="F:transferase activity"/>
    <property type="evidence" value="ECO:0007669"/>
    <property type="project" value="UniProtKB-KW"/>
</dbReference>
<dbReference type="GO" id="GO:0018279">
    <property type="term" value="P:protein N-linked glycosylation via asparagine"/>
    <property type="evidence" value="ECO:0007669"/>
    <property type="project" value="UniProtKB-UniRule"/>
</dbReference>
<keyword evidence="8" id="KW-0732">Signal</keyword>
<reference evidence="11" key="1">
    <citation type="submission" date="2018-02" db="EMBL/GenBank/DDBJ databases">
        <title>Rhizophora mucronata_Transcriptome.</title>
        <authorList>
            <person name="Meera S.P."/>
            <person name="Sreeshan A."/>
            <person name="Augustine A."/>
        </authorList>
    </citation>
    <scope>NUCLEOTIDE SEQUENCE</scope>
    <source>
        <tissue evidence="11">Leaf</tissue>
    </source>
</reference>
<name>A0A2P2M4V6_RHIMU</name>
<keyword evidence="7 8" id="KW-0472">Membrane</keyword>
<keyword evidence="5 8" id="KW-0256">Endoplasmic reticulum</keyword>
<keyword evidence="6 8" id="KW-1133">Transmembrane helix</keyword>